<dbReference type="EMBL" id="ML994678">
    <property type="protein sequence ID" value="KAF2178127.1"/>
    <property type="molecule type" value="Genomic_DNA"/>
</dbReference>
<proteinExistence type="predicted"/>
<sequence length="525" mass="57965">MSFGFSIGDIVLLSQLAYNLYSSVSAGRRNASRELKELEDVLFGLRCALDHLGEVAKDVLANPTNRPGGPDLKQNLNRMIESCGSTLQELALITKKYREMAITEDSESVAAPAKIRILEDFTKNLKVNWKKVRWDMEKQSLQQYRDKLRSHTDAINIILNSVLWSNANNMESSSRANHEKTHSLLSQALANPQTDPSLHQLVKEIHGLLIQPEPLVRSIRAQVAAPVAPMGSGFGNAFAGGLKASMGASAGPRIVMGKATPCSGPWAGPPGGPPVMTAAMIATDEVHMDADVRANAFARSMRGPIILESVAPPAETPGPISAPRDNLPAASSVPFKPQLPDRSVASSSQRKFQLPSSIVELNNMRQITALKEFQVFKLKYSKPTELVKPAFLYLQAPDLAQLREGLRYIFRPLPVGGTDQARIESHERKSEVVRWADGFSQYIKGVLRNNDQSHNGQVDLLVDLNGAIEKSDWKMRGLFYQASEQARLEEMLDRLQASLKSVRVMKEIEEFQDAKEEWVDSYEGG</sequence>
<evidence type="ECO:0000313" key="3">
    <source>
        <dbReference type="Proteomes" id="UP000800200"/>
    </source>
</evidence>
<reference evidence="2" key="1">
    <citation type="journal article" date="2020" name="Stud. Mycol.">
        <title>101 Dothideomycetes genomes: a test case for predicting lifestyles and emergence of pathogens.</title>
        <authorList>
            <person name="Haridas S."/>
            <person name="Albert R."/>
            <person name="Binder M."/>
            <person name="Bloem J."/>
            <person name="Labutti K."/>
            <person name="Salamov A."/>
            <person name="Andreopoulos B."/>
            <person name="Baker S."/>
            <person name="Barry K."/>
            <person name="Bills G."/>
            <person name="Bluhm B."/>
            <person name="Cannon C."/>
            <person name="Castanera R."/>
            <person name="Culley D."/>
            <person name="Daum C."/>
            <person name="Ezra D."/>
            <person name="Gonzalez J."/>
            <person name="Henrissat B."/>
            <person name="Kuo A."/>
            <person name="Liang C."/>
            <person name="Lipzen A."/>
            <person name="Lutzoni F."/>
            <person name="Magnuson J."/>
            <person name="Mondo S."/>
            <person name="Nolan M."/>
            <person name="Ohm R."/>
            <person name="Pangilinan J."/>
            <person name="Park H.-J."/>
            <person name="Ramirez L."/>
            <person name="Alfaro M."/>
            <person name="Sun H."/>
            <person name="Tritt A."/>
            <person name="Yoshinaga Y."/>
            <person name="Zwiers L.-H."/>
            <person name="Turgeon B."/>
            <person name="Goodwin S."/>
            <person name="Spatafora J."/>
            <person name="Crous P."/>
            <person name="Grigoriev I."/>
        </authorList>
    </citation>
    <scope>NUCLEOTIDE SEQUENCE</scope>
    <source>
        <strain evidence="2">CBS 207.26</strain>
    </source>
</reference>
<dbReference type="OrthoDB" id="5404564at2759"/>
<dbReference type="Proteomes" id="UP000800200">
    <property type="component" value="Unassembled WGS sequence"/>
</dbReference>
<accession>A0A6A6DFA9</accession>
<dbReference type="AlphaFoldDB" id="A0A6A6DFA9"/>
<gene>
    <name evidence="2" type="ORF">K469DRAFT_695763</name>
</gene>
<dbReference type="PANTHER" id="PTHR38886">
    <property type="entry name" value="SESA DOMAIN-CONTAINING PROTEIN"/>
    <property type="match status" value="1"/>
</dbReference>
<evidence type="ECO:0008006" key="4">
    <source>
        <dbReference type="Google" id="ProtNLM"/>
    </source>
</evidence>
<name>A0A6A6DFA9_9PEZI</name>
<organism evidence="2 3">
    <name type="scientific">Zopfia rhizophila CBS 207.26</name>
    <dbReference type="NCBI Taxonomy" id="1314779"/>
    <lineage>
        <taxon>Eukaryota</taxon>
        <taxon>Fungi</taxon>
        <taxon>Dikarya</taxon>
        <taxon>Ascomycota</taxon>
        <taxon>Pezizomycotina</taxon>
        <taxon>Dothideomycetes</taxon>
        <taxon>Dothideomycetes incertae sedis</taxon>
        <taxon>Zopfiaceae</taxon>
        <taxon>Zopfia</taxon>
    </lineage>
</organism>
<dbReference type="PANTHER" id="PTHR38886:SF1">
    <property type="entry name" value="NACHT-NTPASE AND P-LOOP NTPASES N-TERMINAL DOMAIN-CONTAINING PROTEIN"/>
    <property type="match status" value="1"/>
</dbReference>
<protein>
    <recommendedName>
        <fullName evidence="4">Fungal N-terminal domain-containing protein</fullName>
    </recommendedName>
</protein>
<keyword evidence="3" id="KW-1185">Reference proteome</keyword>
<feature type="region of interest" description="Disordered" evidence="1">
    <location>
        <begin position="310"/>
        <end position="348"/>
    </location>
</feature>
<evidence type="ECO:0000256" key="1">
    <source>
        <dbReference type="SAM" id="MobiDB-lite"/>
    </source>
</evidence>
<evidence type="ECO:0000313" key="2">
    <source>
        <dbReference type="EMBL" id="KAF2178127.1"/>
    </source>
</evidence>